<dbReference type="InterPro" id="IPR000276">
    <property type="entry name" value="GPCR_Rhodpsn"/>
</dbReference>
<keyword evidence="12 18" id="KW-0675">Receptor</keyword>
<dbReference type="InterPro" id="IPR017452">
    <property type="entry name" value="GPCR_Rhodpsn_7TM"/>
</dbReference>
<feature type="transmembrane region" description="Helical" evidence="20">
    <location>
        <begin position="26"/>
        <end position="49"/>
    </location>
</feature>
<feature type="transmembrane region" description="Helical" evidence="20">
    <location>
        <begin position="367"/>
        <end position="385"/>
    </location>
</feature>
<evidence type="ECO:0000256" key="11">
    <source>
        <dbReference type="ARBA" id="ARBA00023157"/>
    </source>
</evidence>
<dbReference type="SUPFAM" id="SSF81321">
    <property type="entry name" value="Family A G protein-coupled receptor-like"/>
    <property type="match status" value="1"/>
</dbReference>
<evidence type="ECO:0000256" key="4">
    <source>
        <dbReference type="ARBA" id="ARBA00022500"/>
    </source>
</evidence>
<feature type="domain" description="G-protein coupled receptors family 1 profile" evidence="21">
    <location>
        <begin position="42"/>
        <end position="456"/>
    </location>
</feature>
<evidence type="ECO:0000256" key="17">
    <source>
        <dbReference type="ARBA" id="ARBA00025827"/>
    </source>
</evidence>
<accession>A0AAV7P668</accession>
<evidence type="ECO:0000256" key="1">
    <source>
        <dbReference type="ARBA" id="ARBA00004651"/>
    </source>
</evidence>
<evidence type="ECO:0000256" key="15">
    <source>
        <dbReference type="ARBA" id="ARBA00025640"/>
    </source>
</evidence>
<dbReference type="PROSITE" id="PS50262">
    <property type="entry name" value="G_PROTEIN_RECEP_F1_2"/>
    <property type="match status" value="1"/>
</dbReference>
<dbReference type="EMBL" id="JANPWB010000011">
    <property type="protein sequence ID" value="KAJ1122359.1"/>
    <property type="molecule type" value="Genomic_DNA"/>
</dbReference>
<evidence type="ECO:0000256" key="19">
    <source>
        <dbReference type="SAM" id="MobiDB-lite"/>
    </source>
</evidence>
<name>A0AAV7P668_PLEWA</name>
<keyword evidence="6" id="KW-0765">Sulfation</keyword>
<dbReference type="GO" id="GO:0006954">
    <property type="term" value="P:inflammatory response"/>
    <property type="evidence" value="ECO:0007669"/>
    <property type="project" value="TreeGrafter"/>
</dbReference>
<comment type="similarity">
    <text evidence="18">Belongs to the G-protein coupled receptor 1 family.</text>
</comment>
<keyword evidence="11" id="KW-1015">Disulfide bond</keyword>
<gene>
    <name evidence="22" type="ORF">NDU88_000850</name>
</gene>
<evidence type="ECO:0000256" key="14">
    <source>
        <dbReference type="ARBA" id="ARBA00023224"/>
    </source>
</evidence>
<evidence type="ECO:0000256" key="20">
    <source>
        <dbReference type="SAM" id="Phobius"/>
    </source>
</evidence>
<feature type="compositionally biased region" description="Polar residues" evidence="19">
    <location>
        <begin position="485"/>
        <end position="498"/>
    </location>
</feature>
<comment type="function">
    <text evidence="15">Receptor for the chemotactic and inflammatory peptide anaphylatoxin C3a. This receptor stimulates chemotaxis, granule enzyme release and superoxide anion production.</text>
</comment>
<evidence type="ECO:0000256" key="2">
    <source>
        <dbReference type="ARBA" id="ARBA00022343"/>
    </source>
</evidence>
<feature type="transmembrane region" description="Helical" evidence="20">
    <location>
        <begin position="99"/>
        <end position="120"/>
    </location>
</feature>
<dbReference type="GO" id="GO:0004878">
    <property type="term" value="F:complement component C5a receptor activity"/>
    <property type="evidence" value="ECO:0007669"/>
    <property type="project" value="TreeGrafter"/>
</dbReference>
<proteinExistence type="inferred from homology"/>
<evidence type="ECO:0000256" key="9">
    <source>
        <dbReference type="ARBA" id="ARBA00023040"/>
    </source>
</evidence>
<feature type="transmembrane region" description="Helical" evidence="20">
    <location>
        <begin position="141"/>
        <end position="162"/>
    </location>
</feature>
<evidence type="ECO:0000256" key="12">
    <source>
        <dbReference type="ARBA" id="ARBA00023170"/>
    </source>
</evidence>
<evidence type="ECO:0000256" key="6">
    <source>
        <dbReference type="ARBA" id="ARBA00022641"/>
    </source>
</evidence>
<comment type="similarity">
    <text evidence="16">Belongs to the chemokine-like receptor (CMKLR) family.</text>
</comment>
<sequence>MSPLWYNDSDFHETEDVAPSFSPGSMITMAILGITFLLGLPGNAIVIWVTGLKMKRTVNTIWFLNLAVADFLCCLSLPFSIAQVALHGHWHYGSMLCKFLPSVIIFNMFASVFILVAISLDRCLLVIKPVWSQNHRTVGMASGLCLGIWSLAFLMCVPVFIYREQFTTYEGKIVCGYNYGSDSEAYFEYDYLDHFPTATDESPLGNLARSKEQIPTAEDIRDLSKLEIITHTPMAPKEKAGAGFNSSMEFAFTNYVTTHNPQAKVSTSRPLASTFQDILNQNSLDKVTQIQKSSDKISSAMTHQPRTPKSVVSFDSSRTPGGISTANLTPLPSGHPAYYSEWEDTHYGLYEDQAAPVPLTVTTFTRLVFGFLIPLTIIVVCYALILQRVKGAHFSKSSAKMLRVVFIIVSAFFVCWAPYHIIGVFLLYYSSPTVVLLDSLSQCLAYTNSCINPVLYVFSGQDFKEKLRKSVRAVFESAFSEDMTRSTAPTRSRNSTDGTMKITAV</sequence>
<organism evidence="22 23">
    <name type="scientific">Pleurodeles waltl</name>
    <name type="common">Iberian ribbed newt</name>
    <dbReference type="NCBI Taxonomy" id="8319"/>
    <lineage>
        <taxon>Eukaryota</taxon>
        <taxon>Metazoa</taxon>
        <taxon>Chordata</taxon>
        <taxon>Craniata</taxon>
        <taxon>Vertebrata</taxon>
        <taxon>Euteleostomi</taxon>
        <taxon>Amphibia</taxon>
        <taxon>Batrachia</taxon>
        <taxon>Caudata</taxon>
        <taxon>Salamandroidea</taxon>
        <taxon>Salamandridae</taxon>
        <taxon>Pleurodelinae</taxon>
        <taxon>Pleurodeles</taxon>
    </lineage>
</organism>
<dbReference type="GO" id="GO:0005886">
    <property type="term" value="C:plasma membrane"/>
    <property type="evidence" value="ECO:0007669"/>
    <property type="project" value="UniProtKB-SubCell"/>
</dbReference>
<comment type="caution">
    <text evidence="22">The sequence shown here is derived from an EMBL/GenBank/DDBJ whole genome shotgun (WGS) entry which is preliminary data.</text>
</comment>
<dbReference type="PROSITE" id="PS00237">
    <property type="entry name" value="G_PROTEIN_RECEP_F1_1"/>
    <property type="match status" value="1"/>
</dbReference>
<dbReference type="InterPro" id="IPR001644">
    <property type="entry name" value="Anaphtx_C3AR1"/>
</dbReference>
<dbReference type="InterPro" id="IPR000826">
    <property type="entry name" value="Formyl_rcpt-rel"/>
</dbReference>
<reference evidence="22" key="1">
    <citation type="journal article" date="2022" name="bioRxiv">
        <title>Sequencing and chromosome-scale assembly of the giantPleurodeles waltlgenome.</title>
        <authorList>
            <person name="Brown T."/>
            <person name="Elewa A."/>
            <person name="Iarovenko S."/>
            <person name="Subramanian E."/>
            <person name="Araus A.J."/>
            <person name="Petzold A."/>
            <person name="Susuki M."/>
            <person name="Suzuki K.-i.T."/>
            <person name="Hayashi T."/>
            <person name="Toyoda A."/>
            <person name="Oliveira C."/>
            <person name="Osipova E."/>
            <person name="Leigh N.D."/>
            <person name="Simon A."/>
            <person name="Yun M.H."/>
        </authorList>
    </citation>
    <scope>NUCLEOTIDE SEQUENCE</scope>
    <source>
        <strain evidence="22">20211129_DDA</strain>
        <tissue evidence="22">Liver</tissue>
    </source>
</reference>
<dbReference type="FunFam" id="1.20.1070.10:FF:000269">
    <property type="entry name" value="C3a anaphylatoxin chemotactic receptor"/>
    <property type="match status" value="1"/>
</dbReference>
<evidence type="ECO:0000256" key="7">
    <source>
        <dbReference type="ARBA" id="ARBA00022692"/>
    </source>
</evidence>
<evidence type="ECO:0000256" key="13">
    <source>
        <dbReference type="ARBA" id="ARBA00023180"/>
    </source>
</evidence>
<dbReference type="AlphaFoldDB" id="A0AAV7P668"/>
<evidence type="ECO:0000256" key="8">
    <source>
        <dbReference type="ARBA" id="ARBA00022989"/>
    </source>
</evidence>
<dbReference type="InterPro" id="IPR002234">
    <property type="entry name" value="Anphylx_rcpt_C3a/C5a1-2"/>
</dbReference>
<comment type="subunit">
    <text evidence="17">Interacts with VGF-derived peptide TLQP-21.</text>
</comment>
<feature type="region of interest" description="Disordered" evidence="19">
    <location>
        <begin position="485"/>
        <end position="505"/>
    </location>
</feature>
<evidence type="ECO:0000256" key="18">
    <source>
        <dbReference type="RuleBase" id="RU000688"/>
    </source>
</evidence>
<keyword evidence="9 18" id="KW-0297">G-protein coupled receptor</keyword>
<dbReference type="GO" id="GO:0007200">
    <property type="term" value="P:phospholipase C-activating G protein-coupled receptor signaling pathway"/>
    <property type="evidence" value="ECO:0007669"/>
    <property type="project" value="TreeGrafter"/>
</dbReference>
<dbReference type="GO" id="GO:0004930">
    <property type="term" value="F:G protein-coupled receptor activity"/>
    <property type="evidence" value="ECO:0007669"/>
    <property type="project" value="UniProtKB-KW"/>
</dbReference>
<protein>
    <recommendedName>
        <fullName evidence="2">C3a anaphylatoxin chemotactic receptor</fullName>
    </recommendedName>
</protein>
<dbReference type="PANTHER" id="PTHR24225:SF28">
    <property type="entry name" value="C3A ANAPHYLATOXIN CHEMOTACTIC RECEPTOR"/>
    <property type="match status" value="1"/>
</dbReference>
<keyword evidence="7 18" id="KW-0812">Transmembrane</keyword>
<evidence type="ECO:0000259" key="21">
    <source>
        <dbReference type="PROSITE" id="PS50262"/>
    </source>
</evidence>
<evidence type="ECO:0000313" key="23">
    <source>
        <dbReference type="Proteomes" id="UP001066276"/>
    </source>
</evidence>
<dbReference type="PANTHER" id="PTHR24225">
    <property type="entry name" value="CHEMOTACTIC RECEPTOR"/>
    <property type="match status" value="1"/>
</dbReference>
<keyword evidence="5" id="KW-0597">Phosphoprotein</keyword>
<keyword evidence="8 20" id="KW-1133">Transmembrane helix</keyword>
<dbReference type="GO" id="GO:0006935">
    <property type="term" value="P:chemotaxis"/>
    <property type="evidence" value="ECO:0007669"/>
    <property type="project" value="UniProtKB-KW"/>
</dbReference>
<dbReference type="PRINTS" id="PR00237">
    <property type="entry name" value="GPCRRHODOPSN"/>
</dbReference>
<dbReference type="PRINTS" id="PR01104">
    <property type="entry name" value="ANPHYLATOXNR"/>
</dbReference>
<keyword evidence="4" id="KW-0145">Chemotaxis</keyword>
<evidence type="ECO:0000256" key="3">
    <source>
        <dbReference type="ARBA" id="ARBA00022475"/>
    </source>
</evidence>
<feature type="compositionally biased region" description="Polar residues" evidence="19">
    <location>
        <begin position="297"/>
        <end position="307"/>
    </location>
</feature>
<feature type="transmembrane region" description="Helical" evidence="20">
    <location>
        <begin position="61"/>
        <end position="79"/>
    </location>
</feature>
<keyword evidence="3" id="KW-1003">Cell membrane</keyword>
<keyword evidence="10 20" id="KW-0472">Membrane</keyword>
<dbReference type="PRINTS" id="PR01060">
    <property type="entry name" value="C3ANPHYLTXNR"/>
</dbReference>
<keyword evidence="23" id="KW-1185">Reference proteome</keyword>
<comment type="subcellular location">
    <subcellularLocation>
        <location evidence="1">Cell membrane</location>
        <topology evidence="1">Multi-pass membrane protein</topology>
    </subcellularLocation>
</comment>
<evidence type="ECO:0000256" key="5">
    <source>
        <dbReference type="ARBA" id="ARBA00022553"/>
    </source>
</evidence>
<dbReference type="GO" id="GO:0007204">
    <property type="term" value="P:positive regulation of cytosolic calcium ion concentration"/>
    <property type="evidence" value="ECO:0007669"/>
    <property type="project" value="TreeGrafter"/>
</dbReference>
<keyword evidence="13" id="KW-0325">Glycoprotein</keyword>
<evidence type="ECO:0000256" key="10">
    <source>
        <dbReference type="ARBA" id="ARBA00023136"/>
    </source>
</evidence>
<dbReference type="Proteomes" id="UP001066276">
    <property type="component" value="Chromosome 7"/>
</dbReference>
<dbReference type="GO" id="GO:0004876">
    <property type="term" value="F:complement component C3a receptor activity"/>
    <property type="evidence" value="ECO:0007669"/>
    <property type="project" value="InterPro"/>
</dbReference>
<feature type="transmembrane region" description="Helical" evidence="20">
    <location>
        <begin position="405"/>
        <end position="429"/>
    </location>
</feature>
<keyword evidence="14 18" id="KW-0807">Transducer</keyword>
<evidence type="ECO:0000256" key="16">
    <source>
        <dbReference type="ARBA" id="ARBA00025736"/>
    </source>
</evidence>
<dbReference type="Pfam" id="PF00001">
    <property type="entry name" value="7tm_1"/>
    <property type="match status" value="2"/>
</dbReference>
<evidence type="ECO:0000313" key="22">
    <source>
        <dbReference type="EMBL" id="KAJ1122359.1"/>
    </source>
</evidence>
<feature type="region of interest" description="Disordered" evidence="19">
    <location>
        <begin position="297"/>
        <end position="318"/>
    </location>
</feature>
<dbReference type="Gene3D" id="1.20.1070.10">
    <property type="entry name" value="Rhodopsin 7-helix transmembrane proteins"/>
    <property type="match status" value="2"/>
</dbReference>